<dbReference type="InterPro" id="IPR026898">
    <property type="entry name" value="PrsW"/>
</dbReference>
<dbReference type="PANTHER" id="PTHR36844">
    <property type="entry name" value="PROTEASE PRSW"/>
    <property type="match status" value="1"/>
</dbReference>
<dbReference type="Pfam" id="PF13367">
    <property type="entry name" value="PrsW-protease"/>
    <property type="match status" value="1"/>
</dbReference>
<dbReference type="GO" id="GO:0008233">
    <property type="term" value="F:peptidase activity"/>
    <property type="evidence" value="ECO:0007669"/>
    <property type="project" value="UniProtKB-KW"/>
</dbReference>
<protein>
    <submittedName>
        <fullName evidence="2">PrsW protease</fullName>
    </submittedName>
</protein>
<keyword evidence="2" id="KW-0645">Protease</keyword>
<keyword evidence="2" id="KW-0378">Hydrolase</keyword>
<dbReference type="GO" id="GO:0006508">
    <property type="term" value="P:proteolysis"/>
    <property type="evidence" value="ECO:0007669"/>
    <property type="project" value="UniProtKB-KW"/>
</dbReference>
<feature type="transmembrane region" description="Helical" evidence="1">
    <location>
        <begin position="127"/>
        <end position="152"/>
    </location>
</feature>
<feature type="transmembrane region" description="Helical" evidence="1">
    <location>
        <begin position="191"/>
        <end position="211"/>
    </location>
</feature>
<dbReference type="PANTHER" id="PTHR36844:SF1">
    <property type="entry name" value="PROTEASE PRSW"/>
    <property type="match status" value="1"/>
</dbReference>
<organism evidence="2 3">
    <name type="scientific">Candidatus Nanopelagicus hibericus</name>
    <dbReference type="NCBI Taxonomy" id="1884915"/>
    <lineage>
        <taxon>Bacteria</taxon>
        <taxon>Bacillati</taxon>
        <taxon>Actinomycetota</taxon>
        <taxon>Actinomycetes</taxon>
        <taxon>Candidatus Nanopelagicales</taxon>
        <taxon>Candidatus Nanopelagicaceae</taxon>
        <taxon>Candidatus Nanopelagicus</taxon>
    </lineage>
</organism>
<sequence>MTNLQGFSIAEVKPVGAKLADWIFTLICAVIILFQSRPWEVMQIHHVILLAMISSSVFFLLWWSDRYEREPNGSILWALAWGAFPACFLSIIFESFAFTTLAGAFIEEASKLLGLVVAYRRLNIQSWMDGLIIAGYIGLGFAICEDVLYAISSTDITAMIVERGIFSIFSHTFFSGLGGIVIVFGFLSRRIWISLIGFTIAFTLHLLWNTVLFLEIFTESNGVFFIIYAVIPPVIVIISSVILRLNEKSELKRKGNLAIESGQITEERLNLISSLKMRRDYAKKISTKLERSQFKRSLHEDARKILSHP</sequence>
<feature type="transmembrane region" description="Helical" evidence="1">
    <location>
        <begin position="75"/>
        <end position="106"/>
    </location>
</feature>
<dbReference type="Proteomes" id="UP000217171">
    <property type="component" value="Chromosome"/>
</dbReference>
<evidence type="ECO:0000313" key="2">
    <source>
        <dbReference type="EMBL" id="ASY13112.1"/>
    </source>
</evidence>
<dbReference type="AlphaFoldDB" id="A0A249K8L1"/>
<feature type="transmembrane region" description="Helical" evidence="1">
    <location>
        <begin position="15"/>
        <end position="34"/>
    </location>
</feature>
<dbReference type="RefSeq" id="WP_095672198.1">
    <property type="nucleotide sequence ID" value="NZ_CP016771.1"/>
</dbReference>
<keyword evidence="1" id="KW-0472">Membrane</keyword>
<feature type="transmembrane region" description="Helical" evidence="1">
    <location>
        <begin position="46"/>
        <end position="63"/>
    </location>
</feature>
<dbReference type="OrthoDB" id="9785431at2"/>
<gene>
    <name evidence="2" type="ORF">B1s21160_01940</name>
</gene>
<accession>A0A249K8L1</accession>
<evidence type="ECO:0000313" key="3">
    <source>
        <dbReference type="Proteomes" id="UP000217171"/>
    </source>
</evidence>
<evidence type="ECO:0000256" key="1">
    <source>
        <dbReference type="SAM" id="Phobius"/>
    </source>
</evidence>
<dbReference type="KEGG" id="nhi:B1s21160_01940"/>
<reference evidence="2 3" key="1">
    <citation type="submission" date="2016-07" db="EMBL/GenBank/DDBJ databases">
        <title>High microdiversification within the ubiquitous acI lineage of Actinobacteria.</title>
        <authorList>
            <person name="Neuenschwander S.M."/>
            <person name="Salcher M."/>
            <person name="Ghai R."/>
            <person name="Pernthaler J."/>
        </authorList>
    </citation>
    <scope>NUCLEOTIDE SEQUENCE [LARGE SCALE GENOMIC DNA]</scope>
    <source>
        <strain evidence="2">MMS-21-160</strain>
    </source>
</reference>
<proteinExistence type="predicted"/>
<feature type="transmembrane region" description="Helical" evidence="1">
    <location>
        <begin position="164"/>
        <end position="184"/>
    </location>
</feature>
<dbReference type="EMBL" id="CP016771">
    <property type="protein sequence ID" value="ASY13112.1"/>
    <property type="molecule type" value="Genomic_DNA"/>
</dbReference>
<keyword evidence="1" id="KW-0812">Transmembrane</keyword>
<feature type="transmembrane region" description="Helical" evidence="1">
    <location>
        <begin position="223"/>
        <end position="245"/>
    </location>
</feature>
<name>A0A249K8L1_9ACTN</name>
<keyword evidence="1" id="KW-1133">Transmembrane helix</keyword>
<keyword evidence="3" id="KW-1185">Reference proteome</keyword>